<dbReference type="Proteomes" id="UP000569951">
    <property type="component" value="Unassembled WGS sequence"/>
</dbReference>
<evidence type="ECO:0000256" key="2">
    <source>
        <dbReference type="SAM" id="SignalP"/>
    </source>
</evidence>
<dbReference type="PIRSF" id="PIRSF017082">
    <property type="entry name" value="YflP"/>
    <property type="match status" value="1"/>
</dbReference>
<name>A0A841HYY0_9DEIO</name>
<sequence length="311" mass="32996">MKHVLFTLLLATAGAASAQNIKLMAPATPGGGYDSLARNLAKILKSEKLVGDVEVYNVPGGGGTVGMAQFAKHRGDANHLMVMGMTTIGAIYTNKTSVTMKDVTPIARLTSDFETIVVPAASNYKTFADLLAAFKAKPESIIWGGASPGGAGHLFVGMIGQELGINLRSIKWVSSSSNLQAAKAMLAGDLTAVTGSYSVFQDDIKAGKLRALAISAPTRIEGINVPTAKEGGVNVEISNWRGVFAPAGISARERSQLTAIFTKLARSAAWRENLAAENQNSYFQPEPAFGFFLEREQPRILALLKELDLVK</sequence>
<organism evidence="3 4">
    <name type="scientific">Deinobacterium chartae</name>
    <dbReference type="NCBI Taxonomy" id="521158"/>
    <lineage>
        <taxon>Bacteria</taxon>
        <taxon>Thermotogati</taxon>
        <taxon>Deinococcota</taxon>
        <taxon>Deinococci</taxon>
        <taxon>Deinococcales</taxon>
        <taxon>Deinococcaceae</taxon>
        <taxon>Deinobacterium</taxon>
    </lineage>
</organism>
<dbReference type="InterPro" id="IPR042100">
    <property type="entry name" value="Bug_dom1"/>
</dbReference>
<feature type="chain" id="PRO_5032470028" evidence="2">
    <location>
        <begin position="19"/>
        <end position="311"/>
    </location>
</feature>
<evidence type="ECO:0000313" key="4">
    <source>
        <dbReference type="Proteomes" id="UP000569951"/>
    </source>
</evidence>
<dbReference type="CDD" id="cd07012">
    <property type="entry name" value="PBP2_Bug_TTT"/>
    <property type="match status" value="1"/>
</dbReference>
<comment type="caution">
    <text evidence="3">The sequence shown here is derived from an EMBL/GenBank/DDBJ whole genome shotgun (WGS) entry which is preliminary data.</text>
</comment>
<dbReference type="EMBL" id="JACHHG010000002">
    <property type="protein sequence ID" value="MBB6097168.1"/>
    <property type="molecule type" value="Genomic_DNA"/>
</dbReference>
<dbReference type="PANTHER" id="PTHR42928">
    <property type="entry name" value="TRICARBOXYLATE-BINDING PROTEIN"/>
    <property type="match status" value="1"/>
</dbReference>
<accession>A0A841HYY0</accession>
<dbReference type="InterPro" id="IPR005064">
    <property type="entry name" value="BUG"/>
</dbReference>
<gene>
    <name evidence="3" type="ORF">HNR42_000582</name>
</gene>
<evidence type="ECO:0000313" key="3">
    <source>
        <dbReference type="EMBL" id="MBB6097168.1"/>
    </source>
</evidence>
<dbReference type="RefSeq" id="WP_183984338.1">
    <property type="nucleotide sequence ID" value="NZ_JACHHG010000002.1"/>
</dbReference>
<comment type="similarity">
    <text evidence="1">Belongs to the UPF0065 (bug) family.</text>
</comment>
<evidence type="ECO:0000256" key="1">
    <source>
        <dbReference type="ARBA" id="ARBA00006987"/>
    </source>
</evidence>
<proteinExistence type="inferred from homology"/>
<dbReference type="Pfam" id="PF03401">
    <property type="entry name" value="TctC"/>
    <property type="match status" value="1"/>
</dbReference>
<keyword evidence="2" id="KW-0732">Signal</keyword>
<dbReference type="Gene3D" id="3.40.190.150">
    <property type="entry name" value="Bordetella uptake gene, domain 1"/>
    <property type="match status" value="1"/>
</dbReference>
<feature type="signal peptide" evidence="2">
    <location>
        <begin position="1"/>
        <end position="18"/>
    </location>
</feature>
<keyword evidence="4" id="KW-1185">Reference proteome</keyword>
<dbReference type="AlphaFoldDB" id="A0A841HYY0"/>
<dbReference type="PANTHER" id="PTHR42928:SF3">
    <property type="entry name" value="UPF0065 PROTEIN YFLP"/>
    <property type="match status" value="1"/>
</dbReference>
<dbReference type="SUPFAM" id="SSF53850">
    <property type="entry name" value="Periplasmic binding protein-like II"/>
    <property type="match status" value="1"/>
</dbReference>
<dbReference type="Gene3D" id="3.40.190.10">
    <property type="entry name" value="Periplasmic binding protein-like II"/>
    <property type="match status" value="1"/>
</dbReference>
<reference evidence="3 4" key="1">
    <citation type="submission" date="2020-08" db="EMBL/GenBank/DDBJ databases">
        <title>Genomic Encyclopedia of Type Strains, Phase IV (KMG-IV): sequencing the most valuable type-strain genomes for metagenomic binning, comparative biology and taxonomic classification.</title>
        <authorList>
            <person name="Goeker M."/>
        </authorList>
    </citation>
    <scope>NUCLEOTIDE SEQUENCE [LARGE SCALE GENOMIC DNA]</scope>
    <source>
        <strain evidence="3 4">DSM 21458</strain>
    </source>
</reference>
<protein>
    <submittedName>
        <fullName evidence="3">Putative tricarboxylic transport membrane protein</fullName>
    </submittedName>
</protein>